<reference evidence="2 3" key="1">
    <citation type="journal article" date="2019" name="Emerg. Microbes Infect.">
        <title>Comprehensive subspecies identification of 175 nontuberculous mycobacteria species based on 7547 genomic profiles.</title>
        <authorList>
            <person name="Matsumoto Y."/>
            <person name="Kinjo T."/>
            <person name="Motooka D."/>
            <person name="Nabeya D."/>
            <person name="Jung N."/>
            <person name="Uechi K."/>
            <person name="Horii T."/>
            <person name="Iida T."/>
            <person name="Fujita J."/>
            <person name="Nakamura S."/>
        </authorList>
    </citation>
    <scope>NUCLEOTIDE SEQUENCE [LARGE SCALE GENOMIC DNA]</scope>
    <source>
        <strain evidence="2 3">JCM 6376</strain>
    </source>
</reference>
<feature type="transmembrane region" description="Helical" evidence="1">
    <location>
        <begin position="215"/>
        <end position="236"/>
    </location>
</feature>
<accession>A0AAD1HJ84</accession>
<evidence type="ECO:0000256" key="1">
    <source>
        <dbReference type="SAM" id="Phobius"/>
    </source>
</evidence>
<evidence type="ECO:0000313" key="3">
    <source>
        <dbReference type="Proteomes" id="UP000467327"/>
    </source>
</evidence>
<proteinExistence type="predicted"/>
<gene>
    <name evidence="2" type="ORF">MAIC_08890</name>
</gene>
<feature type="transmembrane region" description="Helical" evidence="1">
    <location>
        <begin position="116"/>
        <end position="142"/>
    </location>
</feature>
<keyword evidence="1" id="KW-1133">Transmembrane helix</keyword>
<evidence type="ECO:0000313" key="2">
    <source>
        <dbReference type="EMBL" id="BBX06086.1"/>
    </source>
</evidence>
<keyword evidence="1" id="KW-0472">Membrane</keyword>
<protein>
    <recommendedName>
        <fullName evidence="4">Transmembrane protein</fullName>
    </recommendedName>
</protein>
<dbReference type="Proteomes" id="UP000467327">
    <property type="component" value="Chromosome"/>
</dbReference>
<feature type="transmembrane region" description="Helical" evidence="1">
    <location>
        <begin position="186"/>
        <end position="208"/>
    </location>
</feature>
<keyword evidence="1" id="KW-0812">Transmembrane</keyword>
<evidence type="ECO:0008006" key="4">
    <source>
        <dbReference type="Google" id="ProtNLM"/>
    </source>
</evidence>
<dbReference type="EMBL" id="AP022561">
    <property type="protein sequence ID" value="BBX06086.1"/>
    <property type="molecule type" value="Genomic_DNA"/>
</dbReference>
<organism evidence="2 3">
    <name type="scientific">Mycolicibacterium aichiense</name>
    <dbReference type="NCBI Taxonomy" id="1799"/>
    <lineage>
        <taxon>Bacteria</taxon>
        <taxon>Bacillati</taxon>
        <taxon>Actinomycetota</taxon>
        <taxon>Actinomycetes</taxon>
        <taxon>Mycobacteriales</taxon>
        <taxon>Mycobacteriaceae</taxon>
        <taxon>Mycolicibacterium</taxon>
    </lineage>
</organism>
<dbReference type="AlphaFoldDB" id="A0AAD1HJ84"/>
<dbReference type="KEGG" id="maic:MAIC_08890"/>
<feature type="transmembrane region" description="Helical" evidence="1">
    <location>
        <begin position="256"/>
        <end position="282"/>
    </location>
</feature>
<name>A0AAD1HJ84_9MYCO</name>
<sequence>MIAYPLLMTESGEPVGTRRRLEERYRRLQESRRLKPLTAWVTRYNDIDGGTQGALVSTQLFTTVIPLMVIGFSYMQGFADNASPGTIFTRQFGLEHPLSDRLREAFGNSAGLRADWTLIGVASFLVWGIPMASSVATIFAKAWRREQYSLVTRLLRGTAWFALYLVSIAVRERIMFGHHHHGLPRALLFVVGLLPVWLFWSLTPVLLVRDGGRGVSPLALAGLAGVVIDGIVIPLGSRLVFPSLLHDWDGFGPIGVAMALLIWCGAVGTGWVLTACAGAVLWERNAPSEMVVDSQIA</sequence>
<feature type="transmembrane region" description="Helical" evidence="1">
    <location>
        <begin position="53"/>
        <end position="75"/>
    </location>
</feature>
<feature type="transmembrane region" description="Helical" evidence="1">
    <location>
        <begin position="154"/>
        <end position="174"/>
    </location>
</feature>
<keyword evidence="3" id="KW-1185">Reference proteome</keyword>